<gene>
    <name evidence="1" type="ORF">K469DRAFT_555843</name>
</gene>
<accession>A0A6A6ENW2</accession>
<dbReference type="Proteomes" id="UP000800200">
    <property type="component" value="Unassembled WGS sequence"/>
</dbReference>
<evidence type="ECO:0000313" key="1">
    <source>
        <dbReference type="EMBL" id="KAF2191626.1"/>
    </source>
</evidence>
<proteinExistence type="predicted"/>
<dbReference type="OrthoDB" id="2156052at2759"/>
<dbReference type="EMBL" id="ML994616">
    <property type="protein sequence ID" value="KAF2191626.1"/>
    <property type="molecule type" value="Genomic_DNA"/>
</dbReference>
<sequence>GEAFVFLHVPDDMSGVYYFICVPNLDVMDGDETRFHHTAVGQVFAFILRALRAEPPLMFWYDTAANFDT</sequence>
<keyword evidence="2" id="KW-1185">Reference proteome</keyword>
<evidence type="ECO:0000313" key="2">
    <source>
        <dbReference type="Proteomes" id="UP000800200"/>
    </source>
</evidence>
<dbReference type="AlphaFoldDB" id="A0A6A6ENW2"/>
<name>A0A6A6ENW2_9PEZI</name>
<reference evidence="1" key="1">
    <citation type="journal article" date="2020" name="Stud. Mycol.">
        <title>101 Dothideomycetes genomes: a test case for predicting lifestyles and emergence of pathogens.</title>
        <authorList>
            <person name="Haridas S."/>
            <person name="Albert R."/>
            <person name="Binder M."/>
            <person name="Bloem J."/>
            <person name="Labutti K."/>
            <person name="Salamov A."/>
            <person name="Andreopoulos B."/>
            <person name="Baker S."/>
            <person name="Barry K."/>
            <person name="Bills G."/>
            <person name="Bluhm B."/>
            <person name="Cannon C."/>
            <person name="Castanera R."/>
            <person name="Culley D."/>
            <person name="Daum C."/>
            <person name="Ezra D."/>
            <person name="Gonzalez J."/>
            <person name="Henrissat B."/>
            <person name="Kuo A."/>
            <person name="Liang C."/>
            <person name="Lipzen A."/>
            <person name="Lutzoni F."/>
            <person name="Magnuson J."/>
            <person name="Mondo S."/>
            <person name="Nolan M."/>
            <person name="Ohm R."/>
            <person name="Pangilinan J."/>
            <person name="Park H.-J."/>
            <person name="Ramirez L."/>
            <person name="Alfaro M."/>
            <person name="Sun H."/>
            <person name="Tritt A."/>
            <person name="Yoshinaga Y."/>
            <person name="Zwiers L.-H."/>
            <person name="Turgeon B."/>
            <person name="Goodwin S."/>
            <person name="Spatafora J."/>
            <person name="Crous P."/>
            <person name="Grigoriev I."/>
        </authorList>
    </citation>
    <scope>NUCLEOTIDE SEQUENCE</scope>
    <source>
        <strain evidence="1">CBS 207.26</strain>
    </source>
</reference>
<protein>
    <submittedName>
        <fullName evidence="1">Uncharacterized protein</fullName>
    </submittedName>
</protein>
<organism evidence="1 2">
    <name type="scientific">Zopfia rhizophila CBS 207.26</name>
    <dbReference type="NCBI Taxonomy" id="1314779"/>
    <lineage>
        <taxon>Eukaryota</taxon>
        <taxon>Fungi</taxon>
        <taxon>Dikarya</taxon>
        <taxon>Ascomycota</taxon>
        <taxon>Pezizomycotina</taxon>
        <taxon>Dothideomycetes</taxon>
        <taxon>Dothideomycetes incertae sedis</taxon>
        <taxon>Zopfiaceae</taxon>
        <taxon>Zopfia</taxon>
    </lineage>
</organism>
<feature type="non-terminal residue" evidence="1">
    <location>
        <position position="1"/>
    </location>
</feature>